<reference evidence="2 3" key="1">
    <citation type="submission" date="2024-06" db="EMBL/GenBank/DDBJ databases">
        <authorList>
            <person name="Kaempfer P."/>
            <person name="Viver T."/>
        </authorList>
    </citation>
    <scope>NUCLEOTIDE SEQUENCE [LARGE SCALE GENOMIC DNA]</scope>
    <source>
        <strain evidence="2 3">ST-87</strain>
    </source>
</reference>
<organism evidence="2 3">
    <name type="scientific">Flavobacterium plantiphilum</name>
    <dbReference type="NCBI Taxonomy" id="3163297"/>
    <lineage>
        <taxon>Bacteria</taxon>
        <taxon>Pseudomonadati</taxon>
        <taxon>Bacteroidota</taxon>
        <taxon>Flavobacteriia</taxon>
        <taxon>Flavobacteriales</taxon>
        <taxon>Flavobacteriaceae</taxon>
        <taxon>Flavobacterium</taxon>
    </lineage>
</organism>
<dbReference type="InterPro" id="IPR010499">
    <property type="entry name" value="AraC_E-bd"/>
</dbReference>
<dbReference type="SUPFAM" id="SSF55136">
    <property type="entry name" value="Probable bacterial effector-binding domain"/>
    <property type="match status" value="1"/>
</dbReference>
<accession>A0ABW8XQW3</accession>
<dbReference type="Gene3D" id="3.20.80.10">
    <property type="entry name" value="Regulatory factor, effector binding domain"/>
    <property type="match status" value="1"/>
</dbReference>
<protein>
    <submittedName>
        <fullName evidence="2">GyrI-like domain-containing protein</fullName>
    </submittedName>
</protein>
<evidence type="ECO:0000313" key="2">
    <source>
        <dbReference type="EMBL" id="MFL9829576.1"/>
    </source>
</evidence>
<dbReference type="InterPro" id="IPR053182">
    <property type="entry name" value="YobU-like_regulator"/>
</dbReference>
<feature type="domain" description="AraC effector-binding" evidence="1">
    <location>
        <begin position="1"/>
        <end position="157"/>
    </location>
</feature>
<evidence type="ECO:0000259" key="1">
    <source>
        <dbReference type="SMART" id="SM00871"/>
    </source>
</evidence>
<dbReference type="InterPro" id="IPR011256">
    <property type="entry name" value="Reg_factor_effector_dom_sf"/>
</dbReference>
<dbReference type="SMART" id="SM00871">
    <property type="entry name" value="AraC_E_bind"/>
    <property type="match status" value="1"/>
</dbReference>
<name>A0ABW8XQW3_9FLAO</name>
<dbReference type="RefSeq" id="WP_408079361.1">
    <property type="nucleotide sequence ID" value="NZ_JBELQA010000001.1"/>
</dbReference>
<comment type="caution">
    <text evidence="2">The sequence shown here is derived from an EMBL/GenBank/DDBJ whole genome shotgun (WGS) entry which is preliminary data.</text>
</comment>
<sequence length="161" mass="18812">MKPRITTLTEKKLMGYRQSMNYASYNPVSLWQRFMPLKKEIKNTVTADLYSLQQFPVGFWQKFSPDAEFEKWVAVEVTDFDIIPENMETLIIPGGWYAVFDYRGDGSDASSFFESIFSNWIPDSAYVVDDRPHFEILGSKYKKGDPNSEEEVWIPIRLKNL</sequence>
<evidence type="ECO:0000313" key="3">
    <source>
        <dbReference type="Proteomes" id="UP001629260"/>
    </source>
</evidence>
<dbReference type="InterPro" id="IPR029442">
    <property type="entry name" value="GyrI-like"/>
</dbReference>
<keyword evidence="3" id="KW-1185">Reference proteome</keyword>
<dbReference type="EMBL" id="JBELQA010000001">
    <property type="protein sequence ID" value="MFL9829576.1"/>
    <property type="molecule type" value="Genomic_DNA"/>
</dbReference>
<dbReference type="PANTHER" id="PTHR36444:SF2">
    <property type="entry name" value="TRANSCRIPTIONAL REGULATOR PROTEIN YOBU-RELATED"/>
    <property type="match status" value="1"/>
</dbReference>
<proteinExistence type="predicted"/>
<gene>
    <name evidence="2" type="ORF">ABS764_01810</name>
</gene>
<dbReference type="PANTHER" id="PTHR36444">
    <property type="entry name" value="TRANSCRIPTIONAL REGULATOR PROTEIN YOBU-RELATED"/>
    <property type="match status" value="1"/>
</dbReference>
<dbReference type="Proteomes" id="UP001629260">
    <property type="component" value="Unassembled WGS sequence"/>
</dbReference>
<dbReference type="Pfam" id="PF06445">
    <property type="entry name" value="GyrI-like"/>
    <property type="match status" value="1"/>
</dbReference>